<feature type="region of interest" description="Disordered" evidence="1">
    <location>
        <begin position="61"/>
        <end position="141"/>
    </location>
</feature>
<keyword evidence="2" id="KW-0472">Membrane</keyword>
<dbReference type="AlphaFoldDB" id="A0A8G2E2S6"/>
<proteinExistence type="predicted"/>
<dbReference type="GeneID" id="97269044"/>
<evidence type="ECO:0000313" key="3">
    <source>
        <dbReference type="EMBL" id="GHI47442.1"/>
    </source>
</evidence>
<feature type="compositionally biased region" description="Gly residues" evidence="1">
    <location>
        <begin position="116"/>
        <end position="128"/>
    </location>
</feature>
<keyword evidence="2" id="KW-0812">Transmembrane</keyword>
<reference evidence="4 5" key="1">
    <citation type="submission" date="2017-12" db="EMBL/GenBank/DDBJ databases">
        <title>Population genomics insights into the ecological differentiation and adaptive evolution in streptomycetes.</title>
        <authorList>
            <person name="Li Y."/>
            <person name="Huang Y."/>
        </authorList>
    </citation>
    <scope>NUCLEOTIDE SEQUENCE [LARGE SCALE GENOMIC DNA]</scope>
    <source>
        <strain evidence="4 5">NBRC 100770</strain>
    </source>
</reference>
<keyword evidence="2" id="KW-1133">Transmembrane helix</keyword>
<sequence>MAIAELVLKYLDTLVWPVVTVVLVWMLRAQIRQAFGRLTRLETPAGTLEFEAEARAVRDEADDLRAPAGEEPGRTLPGSVRTEPDDWWPEDEDEEPPPDEDALPPDPEERPYEFPRGGGWGAPAGGGDSPRRTGPLPLPRRDPFQEALELAADSPVRAVATAWQGLVVCAVEVLAARGHPLGPQPYAHSSEQIRAWLAGLGLPVEAQGVHVRLQALWNQAFQHPEAVTPTAAGDYVRSCRSLAAELRELIGPGTQSGGTA</sequence>
<dbReference type="Proteomes" id="UP000292693">
    <property type="component" value="Unassembled WGS sequence"/>
</dbReference>
<dbReference type="EMBL" id="BNDZ01000005">
    <property type="protein sequence ID" value="GHI47442.1"/>
    <property type="molecule type" value="Genomic_DNA"/>
</dbReference>
<evidence type="ECO:0000313" key="4">
    <source>
        <dbReference type="EMBL" id="RZE22018.1"/>
    </source>
</evidence>
<gene>
    <name evidence="4" type="ORF">C0Q92_17340</name>
    <name evidence="3" type="ORF">ScoT_36160</name>
</gene>
<evidence type="ECO:0000256" key="1">
    <source>
        <dbReference type="SAM" id="MobiDB-lite"/>
    </source>
</evidence>
<organism evidence="4 5">
    <name type="scientific">Streptomyces albidoflavus</name>
    <dbReference type="NCBI Taxonomy" id="1886"/>
    <lineage>
        <taxon>Bacteria</taxon>
        <taxon>Bacillati</taxon>
        <taxon>Actinomycetota</taxon>
        <taxon>Actinomycetes</taxon>
        <taxon>Kitasatosporales</taxon>
        <taxon>Streptomycetaceae</taxon>
        <taxon>Streptomyces</taxon>
        <taxon>Streptomyces albidoflavus group</taxon>
    </lineage>
</organism>
<evidence type="ECO:0000256" key="2">
    <source>
        <dbReference type="SAM" id="Phobius"/>
    </source>
</evidence>
<reference evidence="3" key="2">
    <citation type="submission" date="2022-09" db="EMBL/GenBank/DDBJ databases">
        <title>Whole genome shotgun sequence of Streptomyces albidoflavus NBRC 12854.</title>
        <authorList>
            <person name="Komaki H."/>
            <person name="Tamura T."/>
        </authorList>
    </citation>
    <scope>NUCLEOTIDE SEQUENCE</scope>
    <source>
        <strain evidence="3">NBRC 12854</strain>
    </source>
</reference>
<protein>
    <recommendedName>
        <fullName evidence="6">DUF4129 domain-containing protein</fullName>
    </recommendedName>
</protein>
<accession>A0A8G2E2S6</accession>
<evidence type="ECO:0000313" key="5">
    <source>
        <dbReference type="Proteomes" id="UP000292693"/>
    </source>
</evidence>
<dbReference type="EMBL" id="PKLL01000019">
    <property type="protein sequence ID" value="RZE22018.1"/>
    <property type="molecule type" value="Genomic_DNA"/>
</dbReference>
<evidence type="ECO:0008006" key="6">
    <source>
        <dbReference type="Google" id="ProtNLM"/>
    </source>
</evidence>
<feature type="transmembrane region" description="Helical" evidence="2">
    <location>
        <begin position="14"/>
        <end position="31"/>
    </location>
</feature>
<dbReference type="RefSeq" id="WP_030306924.1">
    <property type="nucleotide sequence ID" value="NZ_BNDZ01000005.1"/>
</dbReference>
<dbReference type="Proteomes" id="UP001051844">
    <property type="component" value="Unassembled WGS sequence"/>
</dbReference>
<name>A0A8G2E2S6_9ACTN</name>
<comment type="caution">
    <text evidence="4">The sequence shown here is derived from an EMBL/GenBank/DDBJ whole genome shotgun (WGS) entry which is preliminary data.</text>
</comment>
<feature type="compositionally biased region" description="Acidic residues" evidence="1">
    <location>
        <begin position="85"/>
        <end position="103"/>
    </location>
</feature>